<evidence type="ECO:0000313" key="3">
    <source>
        <dbReference type="Proteomes" id="UP000475117"/>
    </source>
</evidence>
<protein>
    <submittedName>
        <fullName evidence="2">NAD(P)H-dependent oxidoreductase</fullName>
    </submittedName>
</protein>
<dbReference type="Gene3D" id="3.40.50.360">
    <property type="match status" value="1"/>
</dbReference>
<dbReference type="EMBL" id="CP066776">
    <property type="protein sequence ID" value="QQL45841.1"/>
    <property type="molecule type" value="Genomic_DNA"/>
</dbReference>
<dbReference type="InterPro" id="IPR029039">
    <property type="entry name" value="Flavoprotein-like_sf"/>
</dbReference>
<keyword evidence="3" id="KW-1185">Reference proteome</keyword>
<gene>
    <name evidence="2" type="ORF">G3M56_004450</name>
</gene>
<dbReference type="GO" id="GO:0005829">
    <property type="term" value="C:cytosol"/>
    <property type="evidence" value="ECO:0007669"/>
    <property type="project" value="TreeGrafter"/>
</dbReference>
<dbReference type="InterPro" id="IPR050712">
    <property type="entry name" value="NAD(P)H-dep_reductase"/>
</dbReference>
<proteinExistence type="predicted"/>
<evidence type="ECO:0000259" key="1">
    <source>
        <dbReference type="Pfam" id="PF03358"/>
    </source>
</evidence>
<reference evidence="2 3" key="1">
    <citation type="submission" date="2020-12" db="EMBL/GenBank/DDBJ databases">
        <title>Sulforoseuscoccus oceanibium gen. nov., sp. nov., a representative of the phylum Verrucomicrobia with special cytoplasmic membrane, and proposal of Sulforoseuscoccusaceae fam. nov.</title>
        <authorList>
            <person name="Xi F."/>
        </authorList>
    </citation>
    <scope>NUCLEOTIDE SEQUENCE [LARGE SCALE GENOMIC DNA]</scope>
    <source>
        <strain evidence="2 3">T37</strain>
    </source>
</reference>
<name>A0A6B3LCY5_9BACT</name>
<dbReference type="GO" id="GO:0010181">
    <property type="term" value="F:FMN binding"/>
    <property type="evidence" value="ECO:0007669"/>
    <property type="project" value="TreeGrafter"/>
</dbReference>
<dbReference type="PANTHER" id="PTHR30543:SF21">
    <property type="entry name" value="NAD(P)H-DEPENDENT FMN REDUCTASE LOT6"/>
    <property type="match status" value="1"/>
</dbReference>
<dbReference type="GO" id="GO:0016491">
    <property type="term" value="F:oxidoreductase activity"/>
    <property type="evidence" value="ECO:0007669"/>
    <property type="project" value="InterPro"/>
</dbReference>
<sequence length="191" mass="20578">MTPKLLALAGSSRDGSLNFTLLKAVAEMARTAGAEVTVVDQSALEFPLFNQDLEARDGLPPEVKELKALMLAHDGLIIASPEYNSSITPLLKNAIDWCSRPSSDDEESMAAYRDKTALLVSASPGGFGGMRALNHLRDILLNIRVAVYPKMHSVGDAYSAFGQNGEITDHETQRRLVSLVTGYVEFAGKLG</sequence>
<evidence type="ECO:0000313" key="2">
    <source>
        <dbReference type="EMBL" id="QQL45841.1"/>
    </source>
</evidence>
<dbReference type="SUPFAM" id="SSF52218">
    <property type="entry name" value="Flavoproteins"/>
    <property type="match status" value="1"/>
</dbReference>
<dbReference type="KEGG" id="soa:G3M56_004450"/>
<dbReference type="Proteomes" id="UP000475117">
    <property type="component" value="Chromosome"/>
</dbReference>
<dbReference type="AlphaFoldDB" id="A0A6B3LCY5"/>
<dbReference type="InterPro" id="IPR005025">
    <property type="entry name" value="FMN_Rdtase-like_dom"/>
</dbReference>
<organism evidence="2 3">
    <name type="scientific">Sulfuriroseicoccus oceanibius</name>
    <dbReference type="NCBI Taxonomy" id="2707525"/>
    <lineage>
        <taxon>Bacteria</taxon>
        <taxon>Pseudomonadati</taxon>
        <taxon>Verrucomicrobiota</taxon>
        <taxon>Verrucomicrobiia</taxon>
        <taxon>Verrucomicrobiales</taxon>
        <taxon>Verrucomicrobiaceae</taxon>
        <taxon>Sulfuriroseicoccus</taxon>
    </lineage>
</organism>
<dbReference type="Pfam" id="PF03358">
    <property type="entry name" value="FMN_red"/>
    <property type="match status" value="1"/>
</dbReference>
<dbReference type="RefSeq" id="WP_164364547.1">
    <property type="nucleotide sequence ID" value="NZ_CP066776.1"/>
</dbReference>
<dbReference type="PANTHER" id="PTHR30543">
    <property type="entry name" value="CHROMATE REDUCTASE"/>
    <property type="match status" value="1"/>
</dbReference>
<accession>A0A6B3LCY5</accession>
<feature type="domain" description="NADPH-dependent FMN reductase-like" evidence="1">
    <location>
        <begin position="3"/>
        <end position="150"/>
    </location>
</feature>